<dbReference type="InterPro" id="IPR000782">
    <property type="entry name" value="FAS1_domain"/>
</dbReference>
<evidence type="ECO:0000256" key="2">
    <source>
        <dbReference type="SAM" id="SignalP"/>
    </source>
</evidence>
<evidence type="ECO:0000256" key="1">
    <source>
        <dbReference type="SAM" id="MobiDB-lite"/>
    </source>
</evidence>
<feature type="region of interest" description="Disordered" evidence="1">
    <location>
        <begin position="360"/>
        <end position="408"/>
    </location>
</feature>
<dbReference type="Proteomes" id="UP000076632">
    <property type="component" value="Unassembled WGS sequence"/>
</dbReference>
<reference evidence="4 5" key="1">
    <citation type="journal article" date="2016" name="Fungal Biol.">
        <title>The genome of Xylona heveae provides a window into fungal endophytism.</title>
        <authorList>
            <person name="Gazis R."/>
            <person name="Kuo A."/>
            <person name="Riley R."/>
            <person name="LaButti K."/>
            <person name="Lipzen A."/>
            <person name="Lin J."/>
            <person name="Amirebrahimi M."/>
            <person name="Hesse C.N."/>
            <person name="Spatafora J.W."/>
            <person name="Henrissat B."/>
            <person name="Hainaut M."/>
            <person name="Grigoriev I.V."/>
            <person name="Hibbett D.S."/>
        </authorList>
    </citation>
    <scope>NUCLEOTIDE SEQUENCE [LARGE SCALE GENOMIC DNA]</scope>
    <source>
        <strain evidence="4 5">TC161</strain>
    </source>
</reference>
<dbReference type="AlphaFoldDB" id="A0A165FZY9"/>
<dbReference type="OrthoDB" id="286301at2759"/>
<feature type="domain" description="FAS1" evidence="3">
    <location>
        <begin position="35"/>
        <end position="185"/>
    </location>
</feature>
<feature type="chain" id="PRO_5007857937" evidence="2">
    <location>
        <begin position="30"/>
        <end position="428"/>
    </location>
</feature>
<dbReference type="SMART" id="SM00554">
    <property type="entry name" value="FAS1"/>
    <property type="match status" value="2"/>
</dbReference>
<dbReference type="Gene3D" id="2.30.180.10">
    <property type="entry name" value="FAS1 domain"/>
    <property type="match status" value="2"/>
</dbReference>
<dbReference type="OMA" id="GYHIVPG"/>
<dbReference type="STRING" id="1328760.A0A165FZY9"/>
<dbReference type="Pfam" id="PF02469">
    <property type="entry name" value="Fasciclin"/>
    <property type="match status" value="2"/>
</dbReference>
<feature type="signal peptide" evidence="2">
    <location>
        <begin position="1"/>
        <end position="29"/>
    </location>
</feature>
<protein>
    <submittedName>
        <fullName evidence="4">FAS1 domain-containing protein</fullName>
    </submittedName>
</protein>
<proteinExistence type="predicted"/>
<dbReference type="GO" id="GO:0016236">
    <property type="term" value="P:macroautophagy"/>
    <property type="evidence" value="ECO:0007669"/>
    <property type="project" value="TreeGrafter"/>
</dbReference>
<dbReference type="PANTHER" id="PTHR10900">
    <property type="entry name" value="PERIOSTIN-RELATED"/>
    <property type="match status" value="1"/>
</dbReference>
<dbReference type="InterPro" id="IPR050904">
    <property type="entry name" value="Adhesion/Biosynth-related"/>
</dbReference>
<dbReference type="EMBL" id="KV407460">
    <property type="protein sequence ID" value="KZF21580.1"/>
    <property type="molecule type" value="Genomic_DNA"/>
</dbReference>
<dbReference type="PROSITE" id="PS50213">
    <property type="entry name" value="FAS1"/>
    <property type="match status" value="2"/>
</dbReference>
<organism evidence="4 5">
    <name type="scientific">Xylona heveae (strain CBS 132557 / TC161)</name>
    <dbReference type="NCBI Taxonomy" id="1328760"/>
    <lineage>
        <taxon>Eukaryota</taxon>
        <taxon>Fungi</taxon>
        <taxon>Dikarya</taxon>
        <taxon>Ascomycota</taxon>
        <taxon>Pezizomycotina</taxon>
        <taxon>Xylonomycetes</taxon>
        <taxon>Xylonales</taxon>
        <taxon>Xylonaceae</taxon>
        <taxon>Xylona</taxon>
    </lineage>
</organism>
<evidence type="ECO:0000313" key="4">
    <source>
        <dbReference type="EMBL" id="KZF21580.1"/>
    </source>
</evidence>
<dbReference type="PANTHER" id="PTHR10900:SF77">
    <property type="entry name" value="FI19380P1"/>
    <property type="match status" value="1"/>
</dbReference>
<feature type="compositionally biased region" description="Low complexity" evidence="1">
    <location>
        <begin position="360"/>
        <end position="396"/>
    </location>
</feature>
<gene>
    <name evidence="4" type="ORF">L228DRAFT_156064</name>
</gene>
<dbReference type="InterPro" id="IPR036378">
    <property type="entry name" value="FAS1_dom_sf"/>
</dbReference>
<dbReference type="GeneID" id="28894471"/>
<dbReference type="InParanoid" id="A0A165FZY9"/>
<evidence type="ECO:0000259" key="3">
    <source>
        <dbReference type="PROSITE" id="PS50213"/>
    </source>
</evidence>
<feature type="domain" description="FAS1" evidence="3">
    <location>
        <begin position="187"/>
        <end position="315"/>
    </location>
</feature>
<accession>A0A165FZY9</accession>
<dbReference type="RefSeq" id="XP_018187135.1">
    <property type="nucleotide sequence ID" value="XM_018329334.1"/>
</dbReference>
<keyword evidence="2" id="KW-0732">Signal</keyword>
<evidence type="ECO:0000313" key="5">
    <source>
        <dbReference type="Proteomes" id="UP000076632"/>
    </source>
</evidence>
<dbReference type="SUPFAM" id="SSF82153">
    <property type="entry name" value="FAS1 domain"/>
    <property type="match status" value="2"/>
</dbReference>
<name>A0A165FZY9_XYLHT</name>
<sequence>MLRFNSALQSLALLSAFSWMLTAVTVVGAASSDTTPDLTELMTNNKNLTSFNALIRKYGDIYATLSFEQDVTILAPSDDAFNKLPYSSLNEVFEKNDTDTIRALLHYHVLNGTHTASSFNGSFQFIPTHLYNSSYSNVTGGAAVSIVKQAGDVIVAVSGEGSRSTLTTTDLQFTGGILHVIDSFLVLPETFVNTASTFNLTSANGAMAKANLEKYLDTTTDITIFAPWNDAFQEIGTAFQNLTVEELASLMSYHIVNGTVAYTSLMPNGTELKSLQGTNLTVRFAANSWFINSAKIIQSDLLLANGVLHVLDNSVLDYHGPGAFPNPVIPTQPPLILGSSVPYLPFSTDVPKTASSFSSASSTASGSGASKSGSAATSTGNGMGAATSTSSSFHSTETGKKKSSAPMPMSDKCILSTAFSFVLTVLML</sequence>
<dbReference type="GO" id="GO:0000329">
    <property type="term" value="C:fungal-type vacuole membrane"/>
    <property type="evidence" value="ECO:0007669"/>
    <property type="project" value="TreeGrafter"/>
</dbReference>
<keyword evidence="5" id="KW-1185">Reference proteome</keyword>